<reference evidence="2" key="1">
    <citation type="submission" date="2018-01" db="EMBL/GenBank/DDBJ databases">
        <title>An insight into the sialome of Amazonian anophelines.</title>
        <authorList>
            <person name="Ribeiro J.M."/>
            <person name="Scarpassa V."/>
            <person name="Calvo E."/>
        </authorList>
    </citation>
    <scope>NUCLEOTIDE SEQUENCE</scope>
</reference>
<feature type="signal peptide" evidence="1">
    <location>
        <begin position="1"/>
        <end position="23"/>
    </location>
</feature>
<feature type="chain" id="PRO_5014986312" evidence="1">
    <location>
        <begin position="24"/>
        <end position="88"/>
    </location>
</feature>
<keyword evidence="1" id="KW-0732">Signal</keyword>
<accession>A0A2M4D6Z1</accession>
<name>A0A2M4D6Z1_ANODA</name>
<dbReference type="AlphaFoldDB" id="A0A2M4D6Z1"/>
<evidence type="ECO:0000256" key="1">
    <source>
        <dbReference type="SAM" id="SignalP"/>
    </source>
</evidence>
<dbReference type="EMBL" id="GGFL01009176">
    <property type="protein sequence ID" value="MBW73354.1"/>
    <property type="molecule type" value="Transcribed_RNA"/>
</dbReference>
<evidence type="ECO:0000313" key="2">
    <source>
        <dbReference type="EMBL" id="MBW73354.1"/>
    </source>
</evidence>
<proteinExistence type="predicted"/>
<sequence length="88" mass="9460">MPFCVSFVFFSPTLFYFSSSCSCSPVPHSCGLPASSDRFLTRCLLCSRLVDDSVVALLVESIRRQTPRCCLVAASCCIEGVDLGSLGP</sequence>
<organism evidence="2">
    <name type="scientific">Anopheles darlingi</name>
    <name type="common">Mosquito</name>
    <dbReference type="NCBI Taxonomy" id="43151"/>
    <lineage>
        <taxon>Eukaryota</taxon>
        <taxon>Metazoa</taxon>
        <taxon>Ecdysozoa</taxon>
        <taxon>Arthropoda</taxon>
        <taxon>Hexapoda</taxon>
        <taxon>Insecta</taxon>
        <taxon>Pterygota</taxon>
        <taxon>Neoptera</taxon>
        <taxon>Endopterygota</taxon>
        <taxon>Diptera</taxon>
        <taxon>Nematocera</taxon>
        <taxon>Culicoidea</taxon>
        <taxon>Culicidae</taxon>
        <taxon>Anophelinae</taxon>
        <taxon>Anopheles</taxon>
    </lineage>
</organism>
<protein>
    <submittedName>
        <fullName evidence="2">Putative secreted protein</fullName>
    </submittedName>
</protein>